<dbReference type="InterPro" id="IPR000873">
    <property type="entry name" value="AMP-dep_synth/lig_dom"/>
</dbReference>
<accession>A0A2X0KEL6</accession>
<dbReference type="RefSeq" id="WP_111500961.1">
    <property type="nucleotide sequence ID" value="NZ_QKYN01000043.1"/>
</dbReference>
<evidence type="ECO:0000313" key="3">
    <source>
        <dbReference type="EMBL" id="RAG85300.1"/>
    </source>
</evidence>
<proteinExistence type="predicted"/>
<dbReference type="PANTHER" id="PTHR43767:SF1">
    <property type="entry name" value="NONRIBOSOMAL PEPTIDE SYNTHASE PES1 (EUROFUNG)-RELATED"/>
    <property type="match status" value="1"/>
</dbReference>
<dbReference type="InterPro" id="IPR025110">
    <property type="entry name" value="AMP-bd_C"/>
</dbReference>
<organism evidence="3 4">
    <name type="scientific">Streptacidiphilus pinicola</name>
    <dbReference type="NCBI Taxonomy" id="2219663"/>
    <lineage>
        <taxon>Bacteria</taxon>
        <taxon>Bacillati</taxon>
        <taxon>Actinomycetota</taxon>
        <taxon>Actinomycetes</taxon>
        <taxon>Kitasatosporales</taxon>
        <taxon>Streptomycetaceae</taxon>
        <taxon>Streptacidiphilus</taxon>
    </lineage>
</organism>
<sequence length="387" mass="41186">MPPIPLRPLLLPAEPGRAVDLLLHELRTANNTGHAIAPVTDQAQAAALPRHVEGRTAVVLSTSGSTGTPKRTALTHTALRASAAATSARLGGPGDWLLCLPASFVAGFQVVHRAFAAGTVVHTLDSHRFDPAAFTASARTMPAGRRYTALVPTQVRRLLDDTGARAALAGFDTVLVGGAPLDPDTRARLETVVDTVETYGMTETGGGCVYDGIPLDGVQVRLVDDQIHIGGPVLSDGYLGADETETGRFYTRGNTRWFRTADRGRWEFGRLRVLGRTDDLINTGGVKIPATAVERALAGVPEIDTAVVMGLPDPEWGELVSAYLHLKPGASAPTLDDLKDRVRRQMGRAAVPKRFVFADSVPLLPNSKIDRLAVRARLMDAAVSARP</sequence>
<dbReference type="GO" id="GO:0016878">
    <property type="term" value="F:acid-thiol ligase activity"/>
    <property type="evidence" value="ECO:0007669"/>
    <property type="project" value="UniProtKB-ARBA"/>
</dbReference>
<evidence type="ECO:0000259" key="1">
    <source>
        <dbReference type="Pfam" id="PF00501"/>
    </source>
</evidence>
<protein>
    <submittedName>
        <fullName evidence="3">AMP-dependent synthetase</fullName>
    </submittedName>
</protein>
<dbReference type="Pfam" id="PF13193">
    <property type="entry name" value="AMP-binding_C"/>
    <property type="match status" value="1"/>
</dbReference>
<dbReference type="AlphaFoldDB" id="A0A2X0KEL6"/>
<dbReference type="Gene3D" id="3.40.50.12780">
    <property type="entry name" value="N-terminal domain of ligase-like"/>
    <property type="match status" value="1"/>
</dbReference>
<dbReference type="InterPro" id="IPR050237">
    <property type="entry name" value="ATP-dep_AMP-bd_enzyme"/>
</dbReference>
<feature type="domain" description="AMP-dependent synthetase/ligase" evidence="1">
    <location>
        <begin position="48"/>
        <end position="230"/>
    </location>
</feature>
<dbReference type="EMBL" id="QKYN01000043">
    <property type="protein sequence ID" value="RAG85300.1"/>
    <property type="molecule type" value="Genomic_DNA"/>
</dbReference>
<dbReference type="SUPFAM" id="SSF56801">
    <property type="entry name" value="Acetyl-CoA synthetase-like"/>
    <property type="match status" value="1"/>
</dbReference>
<evidence type="ECO:0000313" key="4">
    <source>
        <dbReference type="Proteomes" id="UP000248889"/>
    </source>
</evidence>
<keyword evidence="4" id="KW-1185">Reference proteome</keyword>
<dbReference type="Proteomes" id="UP000248889">
    <property type="component" value="Unassembled WGS sequence"/>
</dbReference>
<evidence type="ECO:0000259" key="2">
    <source>
        <dbReference type="Pfam" id="PF13193"/>
    </source>
</evidence>
<dbReference type="PANTHER" id="PTHR43767">
    <property type="entry name" value="LONG-CHAIN-FATTY-ACID--COA LIGASE"/>
    <property type="match status" value="1"/>
</dbReference>
<dbReference type="Pfam" id="PF00501">
    <property type="entry name" value="AMP-binding"/>
    <property type="match status" value="1"/>
</dbReference>
<gene>
    <name evidence="3" type="ORF">DN069_12215</name>
</gene>
<comment type="caution">
    <text evidence="3">The sequence shown here is derived from an EMBL/GenBank/DDBJ whole genome shotgun (WGS) entry which is preliminary data.</text>
</comment>
<feature type="domain" description="AMP-binding enzyme C-terminal" evidence="2">
    <location>
        <begin position="293"/>
        <end position="368"/>
    </location>
</feature>
<reference evidence="3 4" key="1">
    <citation type="submission" date="2018-06" db="EMBL/GenBank/DDBJ databases">
        <title>Streptacidiphilus pinicola sp. nov., isolated from pine grove soil.</title>
        <authorList>
            <person name="Roh S.G."/>
            <person name="Park S."/>
            <person name="Kim M.-K."/>
            <person name="Yun B.-R."/>
            <person name="Park J."/>
            <person name="Kim M.J."/>
            <person name="Kim Y.S."/>
            <person name="Kim S.B."/>
        </authorList>
    </citation>
    <scope>NUCLEOTIDE SEQUENCE [LARGE SCALE GENOMIC DNA]</scope>
    <source>
        <strain evidence="3 4">MMS16-CNU450</strain>
    </source>
</reference>
<dbReference type="InterPro" id="IPR045851">
    <property type="entry name" value="AMP-bd_C_sf"/>
</dbReference>
<name>A0A2X0KEL6_9ACTN</name>
<dbReference type="InterPro" id="IPR042099">
    <property type="entry name" value="ANL_N_sf"/>
</dbReference>
<dbReference type="OrthoDB" id="5168424at2"/>
<dbReference type="Gene3D" id="3.30.300.30">
    <property type="match status" value="1"/>
</dbReference>